<dbReference type="Proteomes" id="UP000276133">
    <property type="component" value="Unassembled WGS sequence"/>
</dbReference>
<sequence>MYLKLANLIIRKKHLEEKAIDALIDPVGKFISFATEANINSNSYRGVFLTNTFQLNSICLKKFQIRLIQNFLAADSLSSDKLIVLTDKANMKY</sequence>
<reference evidence="1 2" key="1">
    <citation type="journal article" date="2018" name="Sci. Rep.">
        <title>Genomic signatures of local adaptation to the degree of environmental predictability in rotifers.</title>
        <authorList>
            <person name="Franch-Gras L."/>
            <person name="Hahn C."/>
            <person name="Garcia-Roger E.M."/>
            <person name="Carmona M.J."/>
            <person name="Serra M."/>
            <person name="Gomez A."/>
        </authorList>
    </citation>
    <scope>NUCLEOTIDE SEQUENCE [LARGE SCALE GENOMIC DNA]</scope>
    <source>
        <strain evidence="1">HYR1</strain>
    </source>
</reference>
<evidence type="ECO:0000313" key="1">
    <source>
        <dbReference type="EMBL" id="RNA22191.1"/>
    </source>
</evidence>
<gene>
    <name evidence="1" type="ORF">BpHYR1_051446</name>
</gene>
<accession>A0A3M7RFC8</accession>
<protein>
    <submittedName>
        <fullName evidence="1">Uncharacterized protein</fullName>
    </submittedName>
</protein>
<dbReference type="EMBL" id="REGN01003519">
    <property type="protein sequence ID" value="RNA22191.1"/>
    <property type="molecule type" value="Genomic_DNA"/>
</dbReference>
<organism evidence="1 2">
    <name type="scientific">Brachionus plicatilis</name>
    <name type="common">Marine rotifer</name>
    <name type="synonym">Brachionus muelleri</name>
    <dbReference type="NCBI Taxonomy" id="10195"/>
    <lineage>
        <taxon>Eukaryota</taxon>
        <taxon>Metazoa</taxon>
        <taxon>Spiralia</taxon>
        <taxon>Gnathifera</taxon>
        <taxon>Rotifera</taxon>
        <taxon>Eurotatoria</taxon>
        <taxon>Monogononta</taxon>
        <taxon>Pseudotrocha</taxon>
        <taxon>Ploima</taxon>
        <taxon>Brachionidae</taxon>
        <taxon>Brachionus</taxon>
    </lineage>
</organism>
<proteinExistence type="predicted"/>
<dbReference type="AlphaFoldDB" id="A0A3M7RFC8"/>
<evidence type="ECO:0000313" key="2">
    <source>
        <dbReference type="Proteomes" id="UP000276133"/>
    </source>
</evidence>
<name>A0A3M7RFC8_BRAPC</name>
<comment type="caution">
    <text evidence="1">The sequence shown here is derived from an EMBL/GenBank/DDBJ whole genome shotgun (WGS) entry which is preliminary data.</text>
</comment>
<keyword evidence="2" id="KW-1185">Reference proteome</keyword>